<keyword evidence="3" id="KW-0964">Secreted</keyword>
<organism evidence="7 8">
    <name type="scientific">Rattus norvegicus</name>
    <name type="common">Rat</name>
    <dbReference type="NCBI Taxonomy" id="10116"/>
    <lineage>
        <taxon>Eukaryota</taxon>
        <taxon>Metazoa</taxon>
        <taxon>Chordata</taxon>
        <taxon>Craniata</taxon>
        <taxon>Vertebrata</taxon>
        <taxon>Euteleostomi</taxon>
        <taxon>Mammalia</taxon>
        <taxon>Eutheria</taxon>
        <taxon>Euarchontoglires</taxon>
        <taxon>Glires</taxon>
        <taxon>Rodentia</taxon>
        <taxon>Myomorpha</taxon>
        <taxon>Muroidea</taxon>
        <taxon>Muridae</taxon>
        <taxon>Murinae</taxon>
        <taxon>Rattus</taxon>
    </lineage>
</organism>
<dbReference type="AGR" id="RGD:40933068"/>
<reference evidence="7" key="1">
    <citation type="submission" date="2024-01" db="EMBL/GenBank/DDBJ databases">
        <title>GRCr8: a new rat reference genome assembly contstructed from accurate long reads and long range scaffolding.</title>
        <authorList>
            <person name="Doris P.A."/>
            <person name="Kalbfleisch T."/>
            <person name="Li K."/>
            <person name="Howe K."/>
            <person name="Wood J."/>
        </authorList>
    </citation>
    <scope>NUCLEOTIDE SEQUENCE [LARGE SCALE GENOMIC DNA]</scope>
    <source>
        <strain evidence="7">Brown Norway</strain>
    </source>
</reference>
<dbReference type="PANTHER" id="PTHR14380:SF8">
    <property type="entry name" value="OOCYTE-SECRETED PROTEIN 3"/>
    <property type="match status" value="1"/>
</dbReference>
<comment type="subcellular location">
    <subcellularLocation>
        <location evidence="1">Secreted</location>
    </subcellularLocation>
</comment>
<keyword evidence="8" id="KW-1185">Reference proteome</keyword>
<evidence type="ECO:0000256" key="2">
    <source>
        <dbReference type="ARBA" id="ARBA00010071"/>
    </source>
</evidence>
<evidence type="ECO:0000256" key="1">
    <source>
        <dbReference type="ARBA" id="ARBA00004613"/>
    </source>
</evidence>
<dbReference type="AlphaFoldDB" id="A0A8I5ZR97"/>
<protein>
    <submittedName>
        <fullName evidence="7">Oocyte secreted protein family member 4A</fullName>
    </submittedName>
</protein>
<dbReference type="PANTHER" id="PTHR14380">
    <property type="entry name" value="PLACENTA-SPECIFIC PROTEIN 1"/>
    <property type="match status" value="1"/>
</dbReference>
<dbReference type="GeneTree" id="ENSGT01030000234567"/>
<feature type="domain" description="ZP-N" evidence="6">
    <location>
        <begin position="33"/>
        <end position="113"/>
    </location>
</feature>
<dbReference type="Proteomes" id="UP000002494">
    <property type="component" value="Chromosome 1"/>
</dbReference>
<feature type="chain" id="PRO_5035190897" evidence="5">
    <location>
        <begin position="22"/>
        <end position="176"/>
    </location>
</feature>
<dbReference type="InterPro" id="IPR055356">
    <property type="entry name" value="ZP-N"/>
</dbReference>
<reference evidence="7" key="3">
    <citation type="submission" date="2025-09" db="UniProtKB">
        <authorList>
            <consortium name="Ensembl"/>
        </authorList>
    </citation>
    <scope>IDENTIFICATION</scope>
    <source>
        <strain evidence="7">Brown Norway</strain>
    </source>
</reference>
<evidence type="ECO:0000313" key="8">
    <source>
        <dbReference type="Proteomes" id="UP000002494"/>
    </source>
</evidence>
<proteinExistence type="inferred from homology"/>
<gene>
    <name evidence="7 9" type="primary">Oosp4a</name>
    <name evidence="9" type="synonym">LOC120098508</name>
</gene>
<comment type="similarity">
    <text evidence="2">Belongs to the PLAC1 family.</text>
</comment>
<dbReference type="GO" id="GO:0005576">
    <property type="term" value="C:extracellular region"/>
    <property type="evidence" value="ECO:0007669"/>
    <property type="project" value="UniProtKB-SubCell"/>
</dbReference>
<name>A0A8I5ZR97_RAT</name>
<dbReference type="InterPro" id="IPR033222">
    <property type="entry name" value="PLAC1_fam"/>
</dbReference>
<evidence type="ECO:0000256" key="4">
    <source>
        <dbReference type="ARBA" id="ARBA00022729"/>
    </source>
</evidence>
<evidence type="ECO:0000256" key="3">
    <source>
        <dbReference type="ARBA" id="ARBA00022525"/>
    </source>
</evidence>
<reference evidence="7" key="2">
    <citation type="submission" date="2025-08" db="UniProtKB">
        <authorList>
            <consortium name="Ensembl"/>
        </authorList>
    </citation>
    <scope>IDENTIFICATION</scope>
    <source>
        <strain evidence="7">Brown Norway</strain>
    </source>
</reference>
<evidence type="ECO:0000313" key="7">
    <source>
        <dbReference type="Ensembl" id="ENSRNOP00000081123.1"/>
    </source>
</evidence>
<dbReference type="RGD" id="40933068">
    <property type="gene designation" value="Oosp4a"/>
</dbReference>
<evidence type="ECO:0000256" key="5">
    <source>
        <dbReference type="SAM" id="SignalP"/>
    </source>
</evidence>
<sequence length="176" mass="20644">MKAVVSSGLLLLIFGMWRCSGIEPVSVECDYFKLRVIAKRALFYPDELIHHDELFLGPGCPVTSMTPSELEFSYELSFCGTFIEHAFDRTIVNNWITYKPRNISLSAELQLQCVIPRHPYDVDNLQRHAPPQCWFLVLKRYCNICGHFHLPENWSKPFFGWKNDSFQRTFHSLFHR</sequence>
<evidence type="ECO:0000313" key="9">
    <source>
        <dbReference type="RGD" id="40933068"/>
    </source>
</evidence>
<dbReference type="Gene3D" id="2.60.40.3210">
    <property type="entry name" value="Zona pellucida, ZP-N domain"/>
    <property type="match status" value="1"/>
</dbReference>
<dbReference type="Ensembl" id="ENSRNOT00000106189.2">
    <property type="protein sequence ID" value="ENSRNOP00000081123.1"/>
    <property type="gene ID" value="ENSRNOG00000069067.2"/>
</dbReference>
<feature type="signal peptide" evidence="5">
    <location>
        <begin position="1"/>
        <end position="21"/>
    </location>
</feature>
<dbReference type="OrthoDB" id="9450704at2759"/>
<accession>A0A8I5ZR97</accession>
<dbReference type="OMA" id="WRCSGIE"/>
<dbReference type="Pfam" id="PF23344">
    <property type="entry name" value="ZP-N"/>
    <property type="match status" value="1"/>
</dbReference>
<keyword evidence="4 5" id="KW-0732">Signal</keyword>
<evidence type="ECO:0000259" key="6">
    <source>
        <dbReference type="Pfam" id="PF23344"/>
    </source>
</evidence>